<protein>
    <recommendedName>
        <fullName evidence="3">Flagellar FliJ protein</fullName>
    </recommendedName>
</protein>
<accession>A0ABP1FGP1</accession>
<dbReference type="Proteomes" id="UP001497602">
    <property type="component" value="Unassembled WGS sequence"/>
</dbReference>
<dbReference type="EMBL" id="CAXJRC010000045">
    <property type="protein sequence ID" value="CAL2108491.1"/>
    <property type="molecule type" value="Genomic_DNA"/>
</dbReference>
<comment type="caution">
    <text evidence="1">The sequence shown here is derived from an EMBL/GenBank/DDBJ whole genome shotgun (WGS) entry which is preliminary data.</text>
</comment>
<gene>
    <name evidence="1" type="ORF">T190115A13A_80066</name>
</gene>
<evidence type="ECO:0000313" key="2">
    <source>
        <dbReference type="Proteomes" id="UP001497602"/>
    </source>
</evidence>
<organism evidence="1 2">
    <name type="scientific">Tenacibaculum vairaonense</name>
    <dbReference type="NCBI Taxonomy" id="3137860"/>
    <lineage>
        <taxon>Bacteria</taxon>
        <taxon>Pseudomonadati</taxon>
        <taxon>Bacteroidota</taxon>
        <taxon>Flavobacteriia</taxon>
        <taxon>Flavobacteriales</taxon>
        <taxon>Flavobacteriaceae</taxon>
        <taxon>Tenacibaculum</taxon>
    </lineage>
</organism>
<keyword evidence="2" id="KW-1185">Reference proteome</keyword>
<reference evidence="1 2" key="1">
    <citation type="submission" date="2024-05" db="EMBL/GenBank/DDBJ databases">
        <authorList>
            <person name="Duchaud E."/>
        </authorList>
    </citation>
    <scope>NUCLEOTIDE SEQUENCE [LARGE SCALE GENOMIC DNA]</scope>
    <source>
        <strain evidence="1">Ena-SAMPLE-TAB-13-05-2024-13:56:06:370-140305</strain>
    </source>
</reference>
<proteinExistence type="predicted"/>
<dbReference type="RefSeq" id="WP_348707169.1">
    <property type="nucleotide sequence ID" value="NZ_CAXIYA010000040.1"/>
</dbReference>
<evidence type="ECO:0008006" key="3">
    <source>
        <dbReference type="Google" id="ProtNLM"/>
    </source>
</evidence>
<name>A0ABP1FGP1_9FLAO</name>
<sequence>MLKEIKKHLKVNNTLLALYAETSVDFINSITVGRRTFSIKIINTLLPLFESLEMGKTVQELKLSKNLRKEINQKRDYTAVVKKLDRRIRNGQEQIEKDTLIIESYLRGMHACEQLLQNTNNLKEHQIKWLQLREKHLAQKYAAKQQESYMLQAEIAAKKAKREFLLNY</sequence>
<evidence type="ECO:0000313" key="1">
    <source>
        <dbReference type="EMBL" id="CAL2108491.1"/>
    </source>
</evidence>